<dbReference type="CDD" id="cd12432">
    <property type="entry name" value="RRM_ACINU"/>
    <property type="match status" value="1"/>
</dbReference>
<feature type="compositionally biased region" description="Polar residues" evidence="2">
    <location>
        <begin position="511"/>
        <end position="524"/>
    </location>
</feature>
<dbReference type="Gene3D" id="1.10.720.30">
    <property type="entry name" value="SAP domain"/>
    <property type="match status" value="1"/>
</dbReference>
<name>A0A9P6MMA5_9FUNG</name>
<sequence length="524" mass="56405">MIDPNSLKVAELKAELTARGLSPKGLKKNLVVRLEEALSAEGITVAPPTESASEPDVAPKEASLDHEDKRTDMDSDEPCEATTAVSEAQEIAKVAEPVTEPVDEDVMMTRVPDPAVAQEDVTESTTAVLEPVVGTPSLSQEGFVDTTTASSSKTIANTPQAESRKRSLDPDEPSSQEGSTSKDATAEKPSKRLKAIEIGKDYIEQITAAARDSLEADARRRSAAPSPSPALGYSESPFAIAFMSGEDAKQSSSSAPRSSNEDRRAEVGAGAGMKIDARTMMDKQLNLAAMDRHPEARARPPALPPSSKSSVTTVEEPTEDMPPLASLPSETTRALAITNFVRPLTVNQVKRMLSEFGEIQVLWMDSIRTHCYVTFKEVESAEKTYRQVKGQVFPKETGRPLEPHFITPEAVVKSIEAGEEAQKKGKRAVAYTGQDTVVAEPKRRTSIPVQKDDVPVILKPEKVEQPQVVQPTELFKMTKTQPALYYKLAKEFTPPNDLAAVTTAGEPAATGTDTALTSTPVATN</sequence>
<keyword evidence="1" id="KW-0694">RNA-binding</keyword>
<evidence type="ECO:0000259" key="4">
    <source>
        <dbReference type="PROSITE" id="PS50800"/>
    </source>
</evidence>
<feature type="domain" description="RRM" evidence="3">
    <location>
        <begin position="333"/>
        <end position="408"/>
    </location>
</feature>
<accession>A0A9P6MMA5</accession>
<feature type="compositionally biased region" description="Basic and acidic residues" evidence="2">
    <location>
        <begin position="184"/>
        <end position="193"/>
    </location>
</feature>
<feature type="region of interest" description="Disordered" evidence="2">
    <location>
        <begin position="213"/>
        <end position="278"/>
    </location>
</feature>
<dbReference type="InterPro" id="IPR035979">
    <property type="entry name" value="RBD_domain_sf"/>
</dbReference>
<feature type="compositionally biased region" description="Basic and acidic residues" evidence="2">
    <location>
        <begin position="57"/>
        <end position="73"/>
    </location>
</feature>
<dbReference type="Gene3D" id="3.30.70.330">
    <property type="match status" value="1"/>
</dbReference>
<dbReference type="GO" id="GO:0003723">
    <property type="term" value="F:RNA binding"/>
    <property type="evidence" value="ECO:0007669"/>
    <property type="project" value="UniProtKB-UniRule"/>
</dbReference>
<keyword evidence="6" id="KW-1185">Reference proteome</keyword>
<protein>
    <recommendedName>
        <fullName evidence="7">SAP domain-containing protein</fullName>
    </recommendedName>
</protein>
<organism evidence="5 6">
    <name type="scientific">Modicella reniformis</name>
    <dbReference type="NCBI Taxonomy" id="1440133"/>
    <lineage>
        <taxon>Eukaryota</taxon>
        <taxon>Fungi</taxon>
        <taxon>Fungi incertae sedis</taxon>
        <taxon>Mucoromycota</taxon>
        <taxon>Mortierellomycotina</taxon>
        <taxon>Mortierellomycetes</taxon>
        <taxon>Mortierellales</taxon>
        <taxon>Mortierellaceae</taxon>
        <taxon>Modicella</taxon>
    </lineage>
</organism>
<dbReference type="InterPro" id="IPR012677">
    <property type="entry name" value="Nucleotide-bd_a/b_plait_sf"/>
</dbReference>
<dbReference type="OrthoDB" id="5348404at2759"/>
<evidence type="ECO:0000259" key="3">
    <source>
        <dbReference type="PROSITE" id="PS50102"/>
    </source>
</evidence>
<feature type="compositionally biased region" description="Polar residues" evidence="2">
    <location>
        <begin position="173"/>
        <end position="183"/>
    </location>
</feature>
<dbReference type="PANTHER" id="PTHR47031:SF3">
    <property type="entry name" value="SAP DOMAIN-CONTAINING PROTEIN"/>
    <property type="match status" value="1"/>
</dbReference>
<reference evidence="5" key="1">
    <citation type="journal article" date="2020" name="Fungal Divers.">
        <title>Resolving the Mortierellaceae phylogeny through synthesis of multi-gene phylogenetics and phylogenomics.</title>
        <authorList>
            <person name="Vandepol N."/>
            <person name="Liber J."/>
            <person name="Desiro A."/>
            <person name="Na H."/>
            <person name="Kennedy M."/>
            <person name="Barry K."/>
            <person name="Grigoriev I.V."/>
            <person name="Miller A.N."/>
            <person name="O'Donnell K."/>
            <person name="Stajich J.E."/>
            <person name="Bonito G."/>
        </authorList>
    </citation>
    <scope>NUCLEOTIDE SEQUENCE</scope>
    <source>
        <strain evidence="5">MES-2147</strain>
    </source>
</reference>
<dbReference type="InterPro" id="IPR000504">
    <property type="entry name" value="RRM_dom"/>
</dbReference>
<dbReference type="Pfam" id="PF02037">
    <property type="entry name" value="SAP"/>
    <property type="match status" value="1"/>
</dbReference>
<dbReference type="PANTHER" id="PTHR47031">
    <property type="entry name" value="SAP DNA-BINDING DOMAIN-CONTAINING PROTEIN"/>
    <property type="match status" value="1"/>
</dbReference>
<dbReference type="AlphaFoldDB" id="A0A9P6MMA5"/>
<evidence type="ECO:0000256" key="1">
    <source>
        <dbReference type="PROSITE-ProRule" id="PRU00176"/>
    </source>
</evidence>
<evidence type="ECO:0000256" key="2">
    <source>
        <dbReference type="SAM" id="MobiDB-lite"/>
    </source>
</evidence>
<dbReference type="PROSITE" id="PS50800">
    <property type="entry name" value="SAP"/>
    <property type="match status" value="1"/>
</dbReference>
<feature type="region of interest" description="Disordered" evidence="2">
    <location>
        <begin position="503"/>
        <end position="524"/>
    </location>
</feature>
<dbReference type="InterPro" id="IPR036361">
    <property type="entry name" value="SAP_dom_sf"/>
</dbReference>
<dbReference type="SUPFAM" id="SSF54928">
    <property type="entry name" value="RNA-binding domain, RBD"/>
    <property type="match status" value="1"/>
</dbReference>
<feature type="compositionally biased region" description="Polar residues" evidence="2">
    <location>
        <begin position="136"/>
        <end position="161"/>
    </location>
</feature>
<feature type="region of interest" description="Disordered" evidence="2">
    <location>
        <begin position="41"/>
        <end position="193"/>
    </location>
</feature>
<dbReference type="SUPFAM" id="SSF68906">
    <property type="entry name" value="SAP domain"/>
    <property type="match status" value="1"/>
</dbReference>
<dbReference type="PROSITE" id="PS50102">
    <property type="entry name" value="RRM"/>
    <property type="match status" value="1"/>
</dbReference>
<dbReference type="Proteomes" id="UP000749646">
    <property type="component" value="Unassembled WGS sequence"/>
</dbReference>
<gene>
    <name evidence="5" type="ORF">BGZ65_001163</name>
</gene>
<evidence type="ECO:0008006" key="7">
    <source>
        <dbReference type="Google" id="ProtNLM"/>
    </source>
</evidence>
<dbReference type="SMART" id="SM00513">
    <property type="entry name" value="SAP"/>
    <property type="match status" value="1"/>
</dbReference>
<feature type="domain" description="SAP" evidence="4">
    <location>
        <begin position="4"/>
        <end position="38"/>
    </location>
</feature>
<dbReference type="EMBL" id="JAAAHW010000031">
    <property type="protein sequence ID" value="KAG0006957.1"/>
    <property type="molecule type" value="Genomic_DNA"/>
</dbReference>
<comment type="caution">
    <text evidence="5">The sequence shown here is derived from an EMBL/GenBank/DDBJ whole genome shotgun (WGS) entry which is preliminary data.</text>
</comment>
<evidence type="ECO:0000313" key="6">
    <source>
        <dbReference type="Proteomes" id="UP000749646"/>
    </source>
</evidence>
<feature type="region of interest" description="Disordered" evidence="2">
    <location>
        <begin position="293"/>
        <end position="326"/>
    </location>
</feature>
<dbReference type="InterPro" id="IPR034257">
    <property type="entry name" value="Acinus_RRM"/>
</dbReference>
<proteinExistence type="predicted"/>
<dbReference type="InterPro" id="IPR003034">
    <property type="entry name" value="SAP_dom"/>
</dbReference>
<evidence type="ECO:0000313" key="5">
    <source>
        <dbReference type="EMBL" id="KAG0006957.1"/>
    </source>
</evidence>